<keyword evidence="9" id="KW-1185">Reference proteome</keyword>
<dbReference type="SUPFAM" id="SSF46894">
    <property type="entry name" value="C-terminal effector domain of the bipartite response regulators"/>
    <property type="match status" value="1"/>
</dbReference>
<dbReference type="CDD" id="cd17535">
    <property type="entry name" value="REC_NarL-like"/>
    <property type="match status" value="1"/>
</dbReference>
<dbReference type="CDD" id="cd06170">
    <property type="entry name" value="LuxR_C_like"/>
    <property type="match status" value="1"/>
</dbReference>
<dbReference type="Pfam" id="PF00196">
    <property type="entry name" value="GerE"/>
    <property type="match status" value="1"/>
</dbReference>
<feature type="domain" description="HTH luxR-type" evidence="6">
    <location>
        <begin position="154"/>
        <end position="217"/>
    </location>
</feature>
<evidence type="ECO:0000256" key="4">
    <source>
        <dbReference type="ARBA" id="ARBA00023163"/>
    </source>
</evidence>
<evidence type="ECO:0000313" key="9">
    <source>
        <dbReference type="Proteomes" id="UP000460318"/>
    </source>
</evidence>
<evidence type="ECO:0000256" key="5">
    <source>
        <dbReference type="PROSITE-ProRule" id="PRU00169"/>
    </source>
</evidence>
<dbReference type="Proteomes" id="UP000460318">
    <property type="component" value="Unassembled WGS sequence"/>
</dbReference>
<dbReference type="GO" id="GO:0003677">
    <property type="term" value="F:DNA binding"/>
    <property type="evidence" value="ECO:0007669"/>
    <property type="project" value="UniProtKB-KW"/>
</dbReference>
<keyword evidence="3" id="KW-0238">DNA-binding</keyword>
<dbReference type="SMART" id="SM00421">
    <property type="entry name" value="HTH_LUXR"/>
    <property type="match status" value="1"/>
</dbReference>
<dbReference type="InterPro" id="IPR058245">
    <property type="entry name" value="NreC/VraR/RcsB-like_REC"/>
</dbReference>
<dbReference type="PRINTS" id="PR00038">
    <property type="entry name" value="HTHLUXR"/>
</dbReference>
<reference evidence="8 9" key="1">
    <citation type="submission" date="2019-12" db="EMBL/GenBank/DDBJ databases">
        <title>Paenibacillus sp. nov., an endophytic bacterium isolated from the stem of Dendrobium.</title>
        <authorList>
            <person name="Zhao R."/>
        </authorList>
    </citation>
    <scope>NUCLEOTIDE SEQUENCE [LARGE SCALE GENOMIC DNA]</scope>
    <source>
        <strain evidence="8 9">HJL G12</strain>
    </source>
</reference>
<dbReference type="PANTHER" id="PTHR43214:SF40">
    <property type="entry name" value="TRANSCRIPTIONAL REGULATORY PROTEIN LNRK"/>
    <property type="match status" value="1"/>
</dbReference>
<dbReference type="AlphaFoldDB" id="A0A7X3LJK1"/>
<dbReference type="SUPFAM" id="SSF52172">
    <property type="entry name" value="CheY-like"/>
    <property type="match status" value="1"/>
</dbReference>
<dbReference type="Pfam" id="PF00072">
    <property type="entry name" value="Response_reg"/>
    <property type="match status" value="1"/>
</dbReference>
<keyword evidence="1 5" id="KW-0597">Phosphoprotein</keyword>
<comment type="caution">
    <text evidence="8">The sequence shown here is derived from an EMBL/GenBank/DDBJ whole genome shotgun (WGS) entry which is preliminary data.</text>
</comment>
<keyword evidence="2" id="KW-0805">Transcription regulation</keyword>
<dbReference type="SMART" id="SM00448">
    <property type="entry name" value="REC"/>
    <property type="match status" value="1"/>
</dbReference>
<evidence type="ECO:0000259" key="7">
    <source>
        <dbReference type="PROSITE" id="PS50110"/>
    </source>
</evidence>
<feature type="domain" description="Response regulatory" evidence="7">
    <location>
        <begin position="3"/>
        <end position="119"/>
    </location>
</feature>
<dbReference type="PROSITE" id="PS50110">
    <property type="entry name" value="RESPONSE_REGULATORY"/>
    <property type="match status" value="1"/>
</dbReference>
<dbReference type="Gene3D" id="3.40.50.2300">
    <property type="match status" value="1"/>
</dbReference>
<accession>A0A7X3LJK1</accession>
<name>A0A7X3LJK1_9BACL</name>
<evidence type="ECO:0000256" key="2">
    <source>
        <dbReference type="ARBA" id="ARBA00023015"/>
    </source>
</evidence>
<dbReference type="InterPro" id="IPR011006">
    <property type="entry name" value="CheY-like_superfamily"/>
</dbReference>
<dbReference type="InterPro" id="IPR000792">
    <property type="entry name" value="Tscrpt_reg_LuxR_C"/>
</dbReference>
<organism evidence="8 9">
    <name type="scientific">Paenibacillus dendrobii</name>
    <dbReference type="NCBI Taxonomy" id="2691084"/>
    <lineage>
        <taxon>Bacteria</taxon>
        <taxon>Bacillati</taxon>
        <taxon>Bacillota</taxon>
        <taxon>Bacilli</taxon>
        <taxon>Bacillales</taxon>
        <taxon>Paenibacillaceae</taxon>
        <taxon>Paenibacillus</taxon>
    </lineage>
</organism>
<dbReference type="PROSITE" id="PS00622">
    <property type="entry name" value="HTH_LUXR_1"/>
    <property type="match status" value="1"/>
</dbReference>
<dbReference type="InterPro" id="IPR016032">
    <property type="entry name" value="Sig_transdc_resp-reg_C-effctor"/>
</dbReference>
<dbReference type="GO" id="GO:0000160">
    <property type="term" value="P:phosphorelay signal transduction system"/>
    <property type="evidence" value="ECO:0007669"/>
    <property type="project" value="InterPro"/>
</dbReference>
<evidence type="ECO:0000256" key="3">
    <source>
        <dbReference type="ARBA" id="ARBA00023125"/>
    </source>
</evidence>
<dbReference type="GO" id="GO:0006355">
    <property type="term" value="P:regulation of DNA-templated transcription"/>
    <property type="evidence" value="ECO:0007669"/>
    <property type="project" value="InterPro"/>
</dbReference>
<dbReference type="InterPro" id="IPR001789">
    <property type="entry name" value="Sig_transdc_resp-reg_receiver"/>
</dbReference>
<proteinExistence type="predicted"/>
<protein>
    <submittedName>
        <fullName evidence="8">Response regulator</fullName>
    </submittedName>
</protein>
<keyword evidence="4" id="KW-0804">Transcription</keyword>
<gene>
    <name evidence="8" type="ORF">GRF59_22305</name>
</gene>
<dbReference type="EMBL" id="WUBI01000004">
    <property type="protein sequence ID" value="MWV46340.1"/>
    <property type="molecule type" value="Genomic_DNA"/>
</dbReference>
<evidence type="ECO:0000259" key="6">
    <source>
        <dbReference type="PROSITE" id="PS50043"/>
    </source>
</evidence>
<sequence>MIRVMIADDQGIVRDGLNMILSLYDEIEVIAEAGNGEELLALLQKDVPDVILMDIRMPIMNGIEATKLVKQQYPDVKVIILTTFNEDQYIFSGLKNGADGYILKDTSSKEMIKAIRAAYEGNLLLQPEITNRIIHALHAADNPPAPILNEAVIHKDLTELLTPREIEVAEQILQGKSNKAIGEALFLAEGTVKNYVSHILDKLELGSRAELILYLQK</sequence>
<dbReference type="PROSITE" id="PS50043">
    <property type="entry name" value="HTH_LUXR_2"/>
    <property type="match status" value="1"/>
</dbReference>
<dbReference type="InterPro" id="IPR039420">
    <property type="entry name" value="WalR-like"/>
</dbReference>
<dbReference type="PANTHER" id="PTHR43214">
    <property type="entry name" value="TWO-COMPONENT RESPONSE REGULATOR"/>
    <property type="match status" value="1"/>
</dbReference>
<feature type="modified residue" description="4-aspartylphosphate" evidence="5">
    <location>
        <position position="54"/>
    </location>
</feature>
<evidence type="ECO:0000256" key="1">
    <source>
        <dbReference type="ARBA" id="ARBA00022553"/>
    </source>
</evidence>
<evidence type="ECO:0000313" key="8">
    <source>
        <dbReference type="EMBL" id="MWV46340.1"/>
    </source>
</evidence>